<dbReference type="GO" id="GO:0008443">
    <property type="term" value="F:phosphofructokinase activity"/>
    <property type="evidence" value="ECO:0007669"/>
    <property type="project" value="TreeGrafter"/>
</dbReference>
<evidence type="ECO:0000256" key="4">
    <source>
        <dbReference type="ARBA" id="ARBA00022777"/>
    </source>
</evidence>
<name>A0A540VMM4_9CHLR</name>
<dbReference type="InParanoid" id="A0A540VMM4"/>
<dbReference type="GO" id="GO:0005829">
    <property type="term" value="C:cytosol"/>
    <property type="evidence" value="ECO:0007669"/>
    <property type="project" value="TreeGrafter"/>
</dbReference>
<reference evidence="8 9" key="1">
    <citation type="submission" date="2019-06" db="EMBL/GenBank/DDBJ databases">
        <title>Genome sequence of Litorilinea aerophila BAA-2444.</title>
        <authorList>
            <person name="Maclea K.S."/>
            <person name="Maurais E.G."/>
            <person name="Iannazzi L.C."/>
        </authorList>
    </citation>
    <scope>NUCLEOTIDE SEQUENCE [LARGE SCALE GENOMIC DNA]</scope>
    <source>
        <strain evidence="8 9">ATCC BAA-2444</strain>
    </source>
</reference>
<accession>A0A540VMM4</accession>
<dbReference type="PANTHER" id="PTHR46566:SF2">
    <property type="entry name" value="ATP-DEPENDENT 6-PHOSPHOFRUCTOKINASE ISOZYME 2"/>
    <property type="match status" value="1"/>
</dbReference>
<protein>
    <submittedName>
        <fullName evidence="8">Hexose kinase</fullName>
        <ecNumber evidence="8">2.7.1.-</ecNumber>
    </submittedName>
</protein>
<keyword evidence="4 8" id="KW-0418">Kinase</keyword>
<evidence type="ECO:0000256" key="2">
    <source>
        <dbReference type="ARBA" id="ARBA00022679"/>
    </source>
</evidence>
<dbReference type="AlphaFoldDB" id="A0A540VMM4"/>
<gene>
    <name evidence="8" type="ORF">FKZ61_01145</name>
</gene>
<keyword evidence="9" id="KW-1185">Reference proteome</keyword>
<evidence type="ECO:0000256" key="3">
    <source>
        <dbReference type="ARBA" id="ARBA00022741"/>
    </source>
</evidence>
<evidence type="ECO:0000256" key="5">
    <source>
        <dbReference type="ARBA" id="ARBA00022840"/>
    </source>
</evidence>
<dbReference type="PROSITE" id="PS00584">
    <property type="entry name" value="PFKB_KINASES_2"/>
    <property type="match status" value="1"/>
</dbReference>
<dbReference type="InterPro" id="IPR029056">
    <property type="entry name" value="Ribokinase-like"/>
</dbReference>
<evidence type="ECO:0000256" key="1">
    <source>
        <dbReference type="ARBA" id="ARBA00010688"/>
    </source>
</evidence>
<dbReference type="PANTHER" id="PTHR46566">
    <property type="entry name" value="1-PHOSPHOFRUCTOKINASE-RELATED"/>
    <property type="match status" value="1"/>
</dbReference>
<sequence length="326" mass="33970">MILTVTLNPTIDRVLFIQDFALGDVVRAEREVVSPSGKGIDVSLIVQELGGVTRAIALNAGYSGQILAALLAERQLPCDFVPAHGHTRMACLLTEQATGRQSTILAPTLVGEPAHLTQVVARLEALAPAAWGVACAGSIPPGLPADSYRTLILAGRRHGLVTLLDASGPGLRAGVASQPDILKVNLRELAELVPEVGAWRQALMTKEQAADFPARLEALARLLAGQWPILATQALVVTLGSQGLVAFTHQGRYHVPALDVPVVSPAGAGDAVSAGILLARSQGKPWDEALALGTAAAAAVVMNEGTAVCTRQQVETLLPQVHVLSL</sequence>
<dbReference type="InterPro" id="IPR011611">
    <property type="entry name" value="PfkB_dom"/>
</dbReference>
<keyword evidence="3" id="KW-0547">Nucleotide-binding</keyword>
<keyword evidence="5" id="KW-0067">ATP-binding</keyword>
<dbReference type="GO" id="GO:0005524">
    <property type="term" value="F:ATP binding"/>
    <property type="evidence" value="ECO:0007669"/>
    <property type="project" value="UniProtKB-KW"/>
</dbReference>
<dbReference type="EC" id="2.7.1.-" evidence="8"/>
<dbReference type="InterPro" id="IPR017583">
    <property type="entry name" value="Tagatose/fructose_Pkinase"/>
</dbReference>
<dbReference type="Pfam" id="PF00294">
    <property type="entry name" value="PfkB"/>
    <property type="match status" value="1"/>
</dbReference>
<evidence type="ECO:0000259" key="7">
    <source>
        <dbReference type="Pfam" id="PF00294"/>
    </source>
</evidence>
<dbReference type="EMBL" id="VIGC01000001">
    <property type="protein sequence ID" value="TQE98014.1"/>
    <property type="molecule type" value="Genomic_DNA"/>
</dbReference>
<evidence type="ECO:0000313" key="8">
    <source>
        <dbReference type="EMBL" id="TQE98014.1"/>
    </source>
</evidence>
<dbReference type="RefSeq" id="WP_141608227.1">
    <property type="nucleotide sequence ID" value="NZ_VIGC02000001.1"/>
</dbReference>
<feature type="domain" description="Carbohydrate kinase PfkB" evidence="7">
    <location>
        <begin position="11"/>
        <end position="310"/>
    </location>
</feature>
<evidence type="ECO:0000256" key="6">
    <source>
        <dbReference type="PIRNR" id="PIRNR000535"/>
    </source>
</evidence>
<proteinExistence type="inferred from homology"/>
<keyword evidence="2 6" id="KW-0808">Transferase</keyword>
<evidence type="ECO:0000313" key="9">
    <source>
        <dbReference type="Proteomes" id="UP000317371"/>
    </source>
</evidence>
<dbReference type="Proteomes" id="UP000317371">
    <property type="component" value="Unassembled WGS sequence"/>
</dbReference>
<dbReference type="Gene3D" id="3.40.1190.20">
    <property type="match status" value="1"/>
</dbReference>
<comment type="caution">
    <text evidence="8">The sequence shown here is derived from an EMBL/GenBank/DDBJ whole genome shotgun (WGS) entry which is preliminary data.</text>
</comment>
<dbReference type="OrthoDB" id="9801219at2"/>
<dbReference type="NCBIfam" id="TIGR03168">
    <property type="entry name" value="1-PFK"/>
    <property type="match status" value="1"/>
</dbReference>
<dbReference type="PIRSF" id="PIRSF000535">
    <property type="entry name" value="1PFK/6PFK/LacC"/>
    <property type="match status" value="1"/>
</dbReference>
<organism evidence="8 9">
    <name type="scientific">Litorilinea aerophila</name>
    <dbReference type="NCBI Taxonomy" id="1204385"/>
    <lineage>
        <taxon>Bacteria</taxon>
        <taxon>Bacillati</taxon>
        <taxon>Chloroflexota</taxon>
        <taxon>Caldilineae</taxon>
        <taxon>Caldilineales</taxon>
        <taxon>Caldilineaceae</taxon>
        <taxon>Litorilinea</taxon>
    </lineage>
</organism>
<dbReference type="InterPro" id="IPR002173">
    <property type="entry name" value="Carboh/pur_kinase_PfkB_CS"/>
</dbReference>
<dbReference type="SUPFAM" id="SSF53613">
    <property type="entry name" value="Ribokinase-like"/>
    <property type="match status" value="1"/>
</dbReference>
<comment type="similarity">
    <text evidence="1">Belongs to the carbohydrate kinase PfkB family.</text>
</comment>